<evidence type="ECO:0000313" key="3">
    <source>
        <dbReference type="Proteomes" id="UP001367771"/>
    </source>
</evidence>
<evidence type="ECO:0000313" key="2">
    <source>
        <dbReference type="EMBL" id="MEI5688346.1"/>
    </source>
</evidence>
<dbReference type="InterPro" id="IPR000073">
    <property type="entry name" value="AB_hydrolase_1"/>
</dbReference>
<organism evidence="2 3">
    <name type="scientific">Sphingomonas kyungheensis</name>
    <dbReference type="NCBI Taxonomy" id="1069987"/>
    <lineage>
        <taxon>Bacteria</taxon>
        <taxon>Pseudomonadati</taxon>
        <taxon>Pseudomonadota</taxon>
        <taxon>Alphaproteobacteria</taxon>
        <taxon>Sphingomonadales</taxon>
        <taxon>Sphingomonadaceae</taxon>
        <taxon>Sphingomonas</taxon>
    </lineage>
</organism>
<dbReference type="InterPro" id="IPR050228">
    <property type="entry name" value="Carboxylesterase_BioH"/>
</dbReference>
<keyword evidence="2" id="KW-0378">Hydrolase</keyword>
<gene>
    <name evidence="2" type="ORF">V8201_14745</name>
</gene>
<reference evidence="2 3" key="1">
    <citation type="journal article" date="2013" name="Int. J. Syst. Evol. Microbiol.">
        <title>Sphingomonas kyungheensis sp. nov., a bacterium with ginsenoside-converting activity isolated from soil of a ginseng field.</title>
        <authorList>
            <person name="Son H.M."/>
            <person name="Yang J.E."/>
            <person name="Park Y."/>
            <person name="Han C.K."/>
            <person name="Kim S.G."/>
            <person name="Kook M."/>
            <person name="Yi T.H."/>
        </authorList>
    </citation>
    <scope>NUCLEOTIDE SEQUENCE [LARGE SCALE GENOMIC DNA]</scope>
    <source>
        <strain evidence="2 3">LMG 26582</strain>
    </source>
</reference>
<feature type="domain" description="AB hydrolase-1" evidence="1">
    <location>
        <begin position="6"/>
        <end position="241"/>
    </location>
</feature>
<dbReference type="InterPro" id="IPR029058">
    <property type="entry name" value="AB_hydrolase_fold"/>
</dbReference>
<keyword evidence="3" id="KW-1185">Reference proteome</keyword>
<accession>A0ABU8H5K7</accession>
<protein>
    <submittedName>
        <fullName evidence="2">Alpha/beta hydrolase</fullName>
    </submittedName>
</protein>
<dbReference type="Proteomes" id="UP001367771">
    <property type="component" value="Unassembled WGS sequence"/>
</dbReference>
<sequence>MIRPTLLMLHALGASGDEWRQVRERLPDYDCVALDLPGFGAAAAGQGHADVVTMADQLADAIRASGAPACILVGHSMGGKLATLVAARAAAGEYGLSRLLGVVLVAASPPSPEPMDEARRAQMLGWCADGAIDRDAAETFVDANTAARLPDPLREAAIADVRRSAPEAWIAWLERGSREDWSADIGPIAMPALIVAGSDDGDLGEAAQRRLNQPLYEEAEVAVVADAAHLIPYEQPDALAALIDGFATGLAASVLPRAFADLLGSARVSRRTRAAMLARLRPPRPSDWSAAQHATIVALTGQILPDLADADDLARRVEASIGDGGGDGWRFDSLPPDRIAWVRGLATLDTVTGGFAALDRSVQADWLDRLAAGEVGCDDDGRHLSPAQMALWFEDVRAEVVRSWIALPATMAAIGYDGFAVGGDGPRKQGYVRTQADTVEAWQVQSETVA</sequence>
<dbReference type="RefSeq" id="WP_336545747.1">
    <property type="nucleotide sequence ID" value="NZ_JBBBDM010000008.1"/>
</dbReference>
<dbReference type="GO" id="GO:0016787">
    <property type="term" value="F:hydrolase activity"/>
    <property type="evidence" value="ECO:0007669"/>
    <property type="project" value="UniProtKB-KW"/>
</dbReference>
<dbReference type="EMBL" id="JBBBDM010000008">
    <property type="protein sequence ID" value="MEI5688346.1"/>
    <property type="molecule type" value="Genomic_DNA"/>
</dbReference>
<evidence type="ECO:0000259" key="1">
    <source>
        <dbReference type="Pfam" id="PF12697"/>
    </source>
</evidence>
<comment type="caution">
    <text evidence="2">The sequence shown here is derived from an EMBL/GenBank/DDBJ whole genome shotgun (WGS) entry which is preliminary data.</text>
</comment>
<dbReference type="PANTHER" id="PTHR43194:SF2">
    <property type="entry name" value="PEROXISOMAL MEMBRANE PROTEIN LPX1"/>
    <property type="match status" value="1"/>
</dbReference>
<name>A0ABU8H5K7_9SPHN</name>
<dbReference type="PANTHER" id="PTHR43194">
    <property type="entry name" value="HYDROLASE ALPHA/BETA FOLD FAMILY"/>
    <property type="match status" value="1"/>
</dbReference>
<dbReference type="Gene3D" id="3.40.50.1820">
    <property type="entry name" value="alpha/beta hydrolase"/>
    <property type="match status" value="1"/>
</dbReference>
<dbReference type="SUPFAM" id="SSF53474">
    <property type="entry name" value="alpha/beta-Hydrolases"/>
    <property type="match status" value="1"/>
</dbReference>
<proteinExistence type="predicted"/>
<dbReference type="Pfam" id="PF12697">
    <property type="entry name" value="Abhydrolase_6"/>
    <property type="match status" value="1"/>
</dbReference>